<keyword evidence="2" id="KW-1185">Reference proteome</keyword>
<comment type="caution">
    <text evidence="1">The sequence shown here is derived from an EMBL/GenBank/DDBJ whole genome shotgun (WGS) entry which is preliminary data.</text>
</comment>
<dbReference type="Proteomes" id="UP001150266">
    <property type="component" value="Unassembled WGS sequence"/>
</dbReference>
<gene>
    <name evidence="1" type="ORF">J3R30DRAFT_2429892</name>
</gene>
<dbReference type="EMBL" id="JAOTPV010000006">
    <property type="protein sequence ID" value="KAJ4481284.1"/>
    <property type="molecule type" value="Genomic_DNA"/>
</dbReference>
<dbReference type="SUPFAM" id="SSF57850">
    <property type="entry name" value="RING/U-box"/>
    <property type="match status" value="1"/>
</dbReference>
<accession>A0A9W9AFX1</accession>
<name>A0A9W9AFX1_9AGAR</name>
<protein>
    <submittedName>
        <fullName evidence="1">Uncharacterized protein</fullName>
    </submittedName>
</protein>
<proteinExistence type="predicted"/>
<evidence type="ECO:0000313" key="1">
    <source>
        <dbReference type="EMBL" id="KAJ4481284.1"/>
    </source>
</evidence>
<dbReference type="AlphaFoldDB" id="A0A9W9AFX1"/>
<sequence length="327" mass="38026">MIEFNVYTWNFSDESFAAKGSYSQGTLFMNGTIKIHGQQGMLDAHLLTRPDYRKDQKYELFLRGTLEIVRDFAKGSSARSLPPQYILSGDWGYPFNQTQPRGTFYFSQTPVWVHQFRLFKVPQTSALLVRGERSPPRRAWLRWKFACQAVLYQVHSEKGFLHTEAVRDMLFHLRRGVQLARYQYLLSDNQPMSARDQEEVNRLLVISAPWTARLYRSVARCQFPSGWGALHFSYWCSMCNGVILGNRYYCFTCAKGTYPAGDELHCEFCSTCRHEHDRARRGHSFIKMKTFNHNRDICPLLERIKRLQYRSAGQPVIVTPSSRADSS</sequence>
<dbReference type="OrthoDB" id="10500398at2759"/>
<organism evidence="1 2">
    <name type="scientific">Lentinula aciculospora</name>
    <dbReference type="NCBI Taxonomy" id="153920"/>
    <lineage>
        <taxon>Eukaryota</taxon>
        <taxon>Fungi</taxon>
        <taxon>Dikarya</taxon>
        <taxon>Basidiomycota</taxon>
        <taxon>Agaricomycotina</taxon>
        <taxon>Agaricomycetes</taxon>
        <taxon>Agaricomycetidae</taxon>
        <taxon>Agaricales</taxon>
        <taxon>Marasmiineae</taxon>
        <taxon>Omphalotaceae</taxon>
        <taxon>Lentinula</taxon>
    </lineage>
</organism>
<reference evidence="1" key="1">
    <citation type="submission" date="2022-08" db="EMBL/GenBank/DDBJ databases">
        <title>A Global Phylogenomic Analysis of the Shiitake Genus Lentinula.</title>
        <authorList>
            <consortium name="DOE Joint Genome Institute"/>
            <person name="Sierra-Patev S."/>
            <person name="Min B."/>
            <person name="Naranjo-Ortiz M."/>
            <person name="Looney B."/>
            <person name="Konkel Z."/>
            <person name="Slot J.C."/>
            <person name="Sakamoto Y."/>
            <person name="Steenwyk J.L."/>
            <person name="Rokas A."/>
            <person name="Carro J."/>
            <person name="Camarero S."/>
            <person name="Ferreira P."/>
            <person name="Molpeceres G."/>
            <person name="Ruiz-Duenas F.J."/>
            <person name="Serrano A."/>
            <person name="Henrissat B."/>
            <person name="Drula E."/>
            <person name="Hughes K.W."/>
            <person name="Mata J.L."/>
            <person name="Ishikawa N.K."/>
            <person name="Vargas-Isla R."/>
            <person name="Ushijima S."/>
            <person name="Smith C.A."/>
            <person name="Ahrendt S."/>
            <person name="Andreopoulos W."/>
            <person name="He G."/>
            <person name="Labutti K."/>
            <person name="Lipzen A."/>
            <person name="Ng V."/>
            <person name="Riley R."/>
            <person name="Sandor L."/>
            <person name="Barry K."/>
            <person name="Martinez A.T."/>
            <person name="Xiao Y."/>
            <person name="Gibbons J.G."/>
            <person name="Terashima K."/>
            <person name="Grigoriev I.V."/>
            <person name="Hibbett D.S."/>
        </authorList>
    </citation>
    <scope>NUCLEOTIDE SEQUENCE</scope>
    <source>
        <strain evidence="1">JLM2183</strain>
    </source>
</reference>
<evidence type="ECO:0000313" key="2">
    <source>
        <dbReference type="Proteomes" id="UP001150266"/>
    </source>
</evidence>